<keyword evidence="1" id="KW-0175">Coiled coil</keyword>
<gene>
    <name evidence="3" type="ORF">FSPOR_9002</name>
</gene>
<evidence type="ECO:0000313" key="4">
    <source>
        <dbReference type="Proteomes" id="UP000266152"/>
    </source>
</evidence>
<feature type="compositionally biased region" description="Polar residues" evidence="2">
    <location>
        <begin position="189"/>
        <end position="207"/>
    </location>
</feature>
<reference evidence="3 4" key="1">
    <citation type="journal article" date="2018" name="PLoS Pathog.">
        <title>Evolution of structural diversity of trichothecenes, a family of toxins produced by plant pathogenic and entomopathogenic fungi.</title>
        <authorList>
            <person name="Proctor R.H."/>
            <person name="McCormick S.P."/>
            <person name="Kim H.S."/>
            <person name="Cardoza R.E."/>
            <person name="Stanley A.M."/>
            <person name="Lindo L."/>
            <person name="Kelly A."/>
            <person name="Brown D.W."/>
            <person name="Lee T."/>
            <person name="Vaughan M.M."/>
            <person name="Alexander N.J."/>
            <person name="Busman M."/>
            <person name="Gutierrez S."/>
        </authorList>
    </citation>
    <scope>NUCLEOTIDE SEQUENCE [LARGE SCALE GENOMIC DNA]</scope>
    <source>
        <strain evidence="3 4">NRRL 3299</strain>
    </source>
</reference>
<dbReference type="STRING" id="5514.A0A395RRS4"/>
<accession>A0A395RRS4</accession>
<dbReference type="Proteomes" id="UP000266152">
    <property type="component" value="Unassembled WGS sequence"/>
</dbReference>
<dbReference type="EMBL" id="PXOF01000141">
    <property type="protein sequence ID" value="RGP62811.1"/>
    <property type="molecule type" value="Genomic_DNA"/>
</dbReference>
<feature type="compositionally biased region" description="Low complexity" evidence="2">
    <location>
        <begin position="229"/>
        <end position="243"/>
    </location>
</feature>
<keyword evidence="4" id="KW-1185">Reference proteome</keyword>
<feature type="region of interest" description="Disordered" evidence="2">
    <location>
        <begin position="163"/>
        <end position="243"/>
    </location>
</feature>
<evidence type="ECO:0000256" key="1">
    <source>
        <dbReference type="SAM" id="Coils"/>
    </source>
</evidence>
<organism evidence="3 4">
    <name type="scientific">Fusarium sporotrichioides</name>
    <dbReference type="NCBI Taxonomy" id="5514"/>
    <lineage>
        <taxon>Eukaryota</taxon>
        <taxon>Fungi</taxon>
        <taxon>Dikarya</taxon>
        <taxon>Ascomycota</taxon>
        <taxon>Pezizomycotina</taxon>
        <taxon>Sordariomycetes</taxon>
        <taxon>Hypocreomycetidae</taxon>
        <taxon>Hypocreales</taxon>
        <taxon>Nectriaceae</taxon>
        <taxon>Fusarium</taxon>
    </lineage>
</organism>
<sequence length="486" mass="54682">MTLTKDQEKEIYVAYKDIFSKEYSLLRKLKRVQQRIDSTQNHPIVRTVVGKYGQDKVVKTVRVLLTAKVFQFENVAKMRFSKGEPSPPPTPVSDNSRPKVVEPQAQNSGAVKELFQDPLDSEQKGVTFTNIDKLLGISSYPITTKYPVKIEHEEDAQILKVRHASSMEADERLSSSSHLYERDSETPKDTTPSTSPIANQGKPTKSASLKGIRLGTTLSPLMKTKANAPISPSSDSSGTPSSSRECKIGWGWFLKLYTHMNRPAPQSPFSLQKNEETAAPIQADPPFRTQHLILKRMQTILEHACFDFAKENMPEILEVMQWDCPEAGELNIWVCQFGKKLDELERRARSKGFELSLKSVLGSIKQIRHLAVHRQLIHGDDLELLASHAVVFCTVLEVPDADALGTLQRIRDSVKTQLRTLSELKHEIDTELDNALEEIAIRRAELDALEQKTIQEAHNKFESHRTIAWNKGTIGSWSRSDAGPLV</sequence>
<feature type="region of interest" description="Disordered" evidence="2">
    <location>
        <begin position="80"/>
        <end position="102"/>
    </location>
</feature>
<evidence type="ECO:0000256" key="2">
    <source>
        <dbReference type="SAM" id="MobiDB-lite"/>
    </source>
</evidence>
<comment type="caution">
    <text evidence="3">The sequence shown here is derived from an EMBL/GenBank/DDBJ whole genome shotgun (WGS) entry which is preliminary data.</text>
</comment>
<feature type="compositionally biased region" description="Basic and acidic residues" evidence="2">
    <location>
        <begin position="169"/>
        <end position="188"/>
    </location>
</feature>
<evidence type="ECO:0000313" key="3">
    <source>
        <dbReference type="EMBL" id="RGP62811.1"/>
    </source>
</evidence>
<feature type="coiled-coil region" evidence="1">
    <location>
        <begin position="407"/>
        <end position="452"/>
    </location>
</feature>
<name>A0A395RRS4_FUSSP</name>
<dbReference type="AlphaFoldDB" id="A0A395RRS4"/>
<protein>
    <submittedName>
        <fullName evidence="3">Ubiquinol-cytochrome-c reductase cytochrome c1</fullName>
    </submittedName>
</protein>
<proteinExistence type="predicted"/>